<dbReference type="GeneTree" id="ENSGT00550000074994"/>
<name>A0A8C5XXJ2_MICMU</name>
<dbReference type="AlphaFoldDB" id="A0A8C5XXJ2"/>
<dbReference type="Proteomes" id="UP000694394">
    <property type="component" value="Chromosome X"/>
</dbReference>
<organism evidence="1 2">
    <name type="scientific">Microcebus murinus</name>
    <name type="common">Gray mouse lemur</name>
    <name type="synonym">Lemur murinus</name>
    <dbReference type="NCBI Taxonomy" id="30608"/>
    <lineage>
        <taxon>Eukaryota</taxon>
        <taxon>Metazoa</taxon>
        <taxon>Chordata</taxon>
        <taxon>Craniata</taxon>
        <taxon>Vertebrata</taxon>
        <taxon>Euteleostomi</taxon>
        <taxon>Mammalia</taxon>
        <taxon>Eutheria</taxon>
        <taxon>Euarchontoglires</taxon>
        <taxon>Primates</taxon>
        <taxon>Strepsirrhini</taxon>
        <taxon>Lemuriformes</taxon>
        <taxon>Cheirogaleidae</taxon>
        <taxon>Microcebus</taxon>
    </lineage>
</organism>
<reference evidence="1" key="2">
    <citation type="submission" date="2025-08" db="UniProtKB">
        <authorList>
            <consortium name="Ensembl"/>
        </authorList>
    </citation>
    <scope>IDENTIFICATION</scope>
</reference>
<sequence length="51" mass="5886">MALHNPQYIFGDFNPDEFNQFFVTPRSSDKNTRGLNLVLMKETPATVFKAH</sequence>
<dbReference type="Ensembl" id="ENSMICT00000066302.1">
    <property type="protein sequence ID" value="ENSMICP00000042783.1"/>
    <property type="gene ID" value="ENSMICG00000047033.1"/>
</dbReference>
<accession>A0A8C5XXJ2</accession>
<dbReference type="EMBL" id="ABDC03035487">
    <property type="status" value="NOT_ANNOTATED_CDS"/>
    <property type="molecule type" value="Genomic_DNA"/>
</dbReference>
<reference evidence="1" key="1">
    <citation type="submission" date="2016-12" db="EMBL/GenBank/DDBJ databases">
        <title>Mouse lemur reference genome and diversity panel.</title>
        <authorList>
            <person name="Harris R."/>
            <person name="Larsen P."/>
            <person name="Liu Y."/>
            <person name="Hughes D.S."/>
            <person name="Murali S."/>
            <person name="Raveendran M."/>
            <person name="Korchina V."/>
            <person name="Wang M."/>
            <person name="Jhangiani S."/>
            <person name="Bandaranaike D."/>
            <person name="Bellair M."/>
            <person name="Blankenburg K."/>
            <person name="Chao H."/>
            <person name="Dahdouli M."/>
            <person name="Dinh H."/>
            <person name="Doddapaneni H."/>
            <person name="English A."/>
            <person name="Firestine M."/>
            <person name="Gnanaolivu R."/>
            <person name="Gross S."/>
            <person name="Hernandez B."/>
            <person name="Javaid M."/>
            <person name="Jayaseelan J."/>
            <person name="Jones J."/>
            <person name="Khan Z."/>
            <person name="Kovar C."/>
            <person name="Kurapati P."/>
            <person name="Le B."/>
            <person name="Lee S."/>
            <person name="Li M."/>
            <person name="Mathew T."/>
            <person name="Narasimhan A."/>
            <person name="Ngo D."/>
            <person name="Nguyen L."/>
            <person name="Okwuonu G."/>
            <person name="Ongeri F."/>
            <person name="Osuji N."/>
            <person name="Pu L.-L."/>
            <person name="Puazo M."/>
            <person name="Quiroz J."/>
            <person name="Raj R."/>
            <person name="Rajbhandari K."/>
            <person name="Reid J.G."/>
            <person name="Santibanez J."/>
            <person name="Sexton D."/>
            <person name="Skinner E."/>
            <person name="Vee V."/>
            <person name="Weissenberger G."/>
            <person name="Wu Y."/>
            <person name="Xin Y."/>
            <person name="Han Y."/>
            <person name="Campbell C."/>
            <person name="Brown A."/>
            <person name="Sullivan B."/>
            <person name="Shelton J."/>
            <person name="Brown S."/>
            <person name="Dudchenko O."/>
            <person name="Machol I."/>
            <person name="Durand N."/>
            <person name="Shamim M."/>
            <person name="Lieberman A."/>
            <person name="Muzny D.M."/>
            <person name="Richards S."/>
            <person name="Yoder A."/>
            <person name="Worley K.C."/>
            <person name="Rogers J."/>
            <person name="Gibbs R.A."/>
        </authorList>
    </citation>
    <scope>NUCLEOTIDE SEQUENCE [LARGE SCALE GENOMIC DNA]</scope>
</reference>
<proteinExistence type="predicted"/>
<protein>
    <submittedName>
        <fullName evidence="1">Uncharacterized protein</fullName>
    </submittedName>
</protein>
<evidence type="ECO:0000313" key="1">
    <source>
        <dbReference type="Ensembl" id="ENSMICP00000042783.1"/>
    </source>
</evidence>
<reference evidence="1" key="3">
    <citation type="submission" date="2025-09" db="UniProtKB">
        <authorList>
            <consortium name="Ensembl"/>
        </authorList>
    </citation>
    <scope>IDENTIFICATION</scope>
</reference>
<keyword evidence="2" id="KW-1185">Reference proteome</keyword>
<evidence type="ECO:0000313" key="2">
    <source>
        <dbReference type="Proteomes" id="UP000694394"/>
    </source>
</evidence>